<dbReference type="Proteomes" id="UP001500185">
    <property type="component" value="Unassembled WGS sequence"/>
</dbReference>
<sequence>MLFLVENLGMRVLITGATGLVGQELVELFHDNGIDVNYLTTSRSKIETKTNYQGFYWNPSTSELDPASLKGVNTIINLAGASVAKRWTPSYKEAILNSRVDSLMTLKSALSTHDHEVEHLISASAIGIYEDSLTKFHEEDDFKKGDNFLADVVEKWEAAADEVGELGLEVTKIRIGVVLSDEGGALEKIKAPIEKYIGAPLGSGKQWQSWIHISDLARLFHHVMKNRLEGVFNAVSPNPVNNKELTECIAQCLGKPLILPNVPSFVLKLMLGEMSTIVLGSQLVSSKKILSTGFQFEHAQLKPAIADLL</sequence>
<dbReference type="Pfam" id="PF08338">
    <property type="entry name" value="DUF1731"/>
    <property type="match status" value="1"/>
</dbReference>
<keyword evidence="5" id="KW-1185">Reference proteome</keyword>
<dbReference type="SUPFAM" id="SSF51735">
    <property type="entry name" value="NAD(P)-binding Rossmann-fold domains"/>
    <property type="match status" value="1"/>
</dbReference>
<organism evidence="4 5">
    <name type="scientific">Psychroflexus lacisalsi</name>
    <dbReference type="NCBI Taxonomy" id="503928"/>
    <lineage>
        <taxon>Bacteria</taxon>
        <taxon>Pseudomonadati</taxon>
        <taxon>Bacteroidota</taxon>
        <taxon>Flavobacteriia</taxon>
        <taxon>Flavobacteriales</taxon>
        <taxon>Flavobacteriaceae</taxon>
        <taxon>Psychroflexus</taxon>
    </lineage>
</organism>
<dbReference type="InterPro" id="IPR001509">
    <property type="entry name" value="Epimerase_deHydtase"/>
</dbReference>
<comment type="caution">
    <text evidence="4">The sequence shown here is derived from an EMBL/GenBank/DDBJ whole genome shotgun (WGS) entry which is preliminary data.</text>
</comment>
<dbReference type="InterPro" id="IPR013549">
    <property type="entry name" value="DUF1731"/>
</dbReference>
<evidence type="ECO:0000313" key="4">
    <source>
        <dbReference type="EMBL" id="GAA0764208.1"/>
    </source>
</evidence>
<evidence type="ECO:0000313" key="5">
    <source>
        <dbReference type="Proteomes" id="UP001500185"/>
    </source>
</evidence>
<gene>
    <name evidence="4" type="ORF">GCM10009433_26360</name>
</gene>
<dbReference type="PANTHER" id="PTHR11092:SF0">
    <property type="entry name" value="EPIMERASE FAMILY PROTEIN SDR39U1"/>
    <property type="match status" value="1"/>
</dbReference>
<dbReference type="PANTHER" id="PTHR11092">
    <property type="entry name" value="SUGAR NUCLEOTIDE EPIMERASE RELATED"/>
    <property type="match status" value="1"/>
</dbReference>
<reference evidence="5" key="1">
    <citation type="journal article" date="2019" name="Int. J. Syst. Evol. Microbiol.">
        <title>The Global Catalogue of Microorganisms (GCM) 10K type strain sequencing project: providing services to taxonomists for standard genome sequencing and annotation.</title>
        <authorList>
            <consortium name="The Broad Institute Genomics Platform"/>
            <consortium name="The Broad Institute Genome Sequencing Center for Infectious Disease"/>
            <person name="Wu L."/>
            <person name="Ma J."/>
        </authorList>
    </citation>
    <scope>NUCLEOTIDE SEQUENCE [LARGE SCALE GENOMIC DNA]</scope>
    <source>
        <strain evidence="5">JCM 16231</strain>
    </source>
</reference>
<dbReference type="Gene3D" id="3.40.50.720">
    <property type="entry name" value="NAD(P)-binding Rossmann-like Domain"/>
    <property type="match status" value="1"/>
</dbReference>
<dbReference type="Pfam" id="PF01370">
    <property type="entry name" value="Epimerase"/>
    <property type="match status" value="1"/>
</dbReference>
<evidence type="ECO:0000259" key="3">
    <source>
        <dbReference type="Pfam" id="PF08338"/>
    </source>
</evidence>
<comment type="similarity">
    <text evidence="1">Belongs to the NAD(P)-dependent epimerase/dehydratase family. SDR39U1 subfamily.</text>
</comment>
<proteinExistence type="inferred from homology"/>
<dbReference type="InterPro" id="IPR036291">
    <property type="entry name" value="NAD(P)-bd_dom_sf"/>
</dbReference>
<evidence type="ECO:0000256" key="1">
    <source>
        <dbReference type="ARBA" id="ARBA00009353"/>
    </source>
</evidence>
<feature type="domain" description="NAD-dependent epimerase/dehydratase" evidence="2">
    <location>
        <begin position="12"/>
        <end position="227"/>
    </location>
</feature>
<name>A0ABP3VS28_9FLAO</name>
<dbReference type="NCBIfam" id="TIGR01777">
    <property type="entry name" value="yfcH"/>
    <property type="match status" value="1"/>
</dbReference>
<protein>
    <submittedName>
        <fullName evidence="4">TIGR01777 family oxidoreductase</fullName>
    </submittedName>
</protein>
<dbReference type="EMBL" id="BAAAGG010000022">
    <property type="protein sequence ID" value="GAA0764208.1"/>
    <property type="molecule type" value="Genomic_DNA"/>
</dbReference>
<dbReference type="InterPro" id="IPR010099">
    <property type="entry name" value="SDR39U1"/>
</dbReference>
<accession>A0ABP3VS28</accession>
<evidence type="ECO:0000259" key="2">
    <source>
        <dbReference type="Pfam" id="PF01370"/>
    </source>
</evidence>
<feature type="domain" description="DUF1731" evidence="3">
    <location>
        <begin position="262"/>
        <end position="308"/>
    </location>
</feature>